<dbReference type="Pfam" id="PF03136">
    <property type="entry name" value="Pup_ligase"/>
    <property type="match status" value="1"/>
</dbReference>
<dbReference type="GO" id="GO:0016874">
    <property type="term" value="F:ligase activity"/>
    <property type="evidence" value="ECO:0007669"/>
    <property type="project" value="UniProtKB-KW"/>
</dbReference>
<sequence>MRDRIVSEEIEWLCSFRRGPECSWIEYAQSPYEAIHCVLRQKHAPHSSGDLYFLNGFRLYTDTGGHLETALPECTGPKEVLRFERWAERFVCWIAKEFGNIGEYIFHKKTSDDNLAFSRGCHENYQSDVMFGPLLTESEEILNSSQNPVIDKRINYLALFLITRQIFTGSGGIMLYSRINRGLDRYVISPRTHFINAVISGATTEAAGNKRAIINIRNQPLANNDKYWRNHFILGDANMSDIAIFLKLGVTSCILEMIEEGFYNENLCLYDITEAVSLLKRISRDLTLRNVGIRLADGVYYNVLEVQEKFFEDIKRYLECTSHGSEKLEILERYREVLTCLKTDDEKSYGQSDWKIKMSMIQRYMDGKSLPLNHRRIRALDLNYHSPDPEKGLYYILKNRTGSQIKSLVSESEISDADKFPPLSRAKLRVFVQKLYDELGLPYYVSWDQCVFRIGKIMESATFYEKTLWMPDPKAFWVSALNLEKNFDAIKYLNSLKPGAIIFP</sequence>
<dbReference type="AlphaFoldDB" id="A0A0G0XSR2"/>
<dbReference type="PANTHER" id="PTHR42307">
    <property type="entry name" value="PUP DEAMIDASE/DEPUPYLASE"/>
    <property type="match status" value="1"/>
</dbReference>
<comment type="caution">
    <text evidence="1">The sequence shown here is derived from an EMBL/GenBank/DDBJ whole genome shotgun (WGS) entry which is preliminary data.</text>
</comment>
<dbReference type="GO" id="GO:0005524">
    <property type="term" value="F:ATP binding"/>
    <property type="evidence" value="ECO:0007669"/>
    <property type="project" value="TreeGrafter"/>
</dbReference>
<dbReference type="Proteomes" id="UP000034676">
    <property type="component" value="Unassembled WGS sequence"/>
</dbReference>
<proteinExistence type="predicted"/>
<evidence type="ECO:0000313" key="1">
    <source>
        <dbReference type="EMBL" id="KKR90947.1"/>
    </source>
</evidence>
<dbReference type="GO" id="GO:0070490">
    <property type="term" value="P:protein pupylation"/>
    <property type="evidence" value="ECO:0007669"/>
    <property type="project" value="TreeGrafter"/>
</dbReference>
<dbReference type="PANTHER" id="PTHR42307:SF2">
    <property type="entry name" value="PUP DEAMIDASE_DEPUPYLASE"/>
    <property type="match status" value="1"/>
</dbReference>
<dbReference type="InterPro" id="IPR004347">
    <property type="entry name" value="Pup_ligase/deamidase"/>
</dbReference>
<organism evidence="1 2">
    <name type="scientific">Candidatus Woesebacteria bacterium GW2011_GWA1_41_13b</name>
    <dbReference type="NCBI Taxonomy" id="1618555"/>
    <lineage>
        <taxon>Bacteria</taxon>
        <taxon>Candidatus Woeseibacteriota</taxon>
    </lineage>
</organism>
<evidence type="ECO:0000313" key="2">
    <source>
        <dbReference type="Proteomes" id="UP000034676"/>
    </source>
</evidence>
<gene>
    <name evidence="1" type="ORF">UU42_C0028G0005</name>
</gene>
<dbReference type="EMBL" id="LCAO01000028">
    <property type="protein sequence ID" value="KKR90947.1"/>
    <property type="molecule type" value="Genomic_DNA"/>
</dbReference>
<name>A0A0G0XSR2_9BACT</name>
<reference evidence="1 2" key="1">
    <citation type="journal article" date="2015" name="Nature">
        <title>rRNA introns, odd ribosomes, and small enigmatic genomes across a large radiation of phyla.</title>
        <authorList>
            <person name="Brown C.T."/>
            <person name="Hug L.A."/>
            <person name="Thomas B.C."/>
            <person name="Sharon I."/>
            <person name="Castelle C.J."/>
            <person name="Singh A."/>
            <person name="Wilkins M.J."/>
            <person name="Williams K.H."/>
            <person name="Banfield J.F."/>
        </authorList>
    </citation>
    <scope>NUCLEOTIDE SEQUENCE [LARGE SCALE GENOMIC DNA]</scope>
</reference>
<dbReference type="GO" id="GO:0010498">
    <property type="term" value="P:proteasomal protein catabolic process"/>
    <property type="evidence" value="ECO:0007669"/>
    <property type="project" value="InterPro"/>
</dbReference>
<protein>
    <submittedName>
        <fullName evidence="1">Pup ligase/deamidase</fullName>
    </submittedName>
</protein>
<dbReference type="GO" id="GO:0019941">
    <property type="term" value="P:modification-dependent protein catabolic process"/>
    <property type="evidence" value="ECO:0007669"/>
    <property type="project" value="InterPro"/>
</dbReference>
<accession>A0A0G0XSR2</accession>
<keyword evidence="1" id="KW-0436">Ligase</keyword>